<protein>
    <submittedName>
        <fullName evidence="3">Cyanamide hydratase</fullName>
    </submittedName>
</protein>
<dbReference type="InterPro" id="IPR017771">
    <property type="entry name" value="Cyanamide_hydratase_HD"/>
</dbReference>
<dbReference type="Gene3D" id="1.10.3210.10">
    <property type="entry name" value="Hypothetical protein af1432"/>
    <property type="match status" value="1"/>
</dbReference>
<sequence>MALDSTHHLWHPVPRSHDHFFTSAPPSQSDLVPYDTKSIPYPTTPLVKATEAFAKSNLPPATLNHSYRIFFYGLAILRAGRPDLLEKLDEETWAVTCLLHDIGLAEKFHLTTNMSFEFKGGIVARDFLLSNGATESQADSVCESIILHQDVFITTGNIHLGGQLIQLATLFDNAGGKAEWVHVKTIEAVCTAYPRGGWSEKFACAVESEMRAKPWSHTTTFEEPGWRQGEKGSKFGSLARGNKLMEPYD</sequence>
<dbReference type="AlphaFoldDB" id="A0A1Y2BKW0"/>
<proteinExistence type="predicted"/>
<feature type="region of interest" description="Disordered" evidence="1">
    <location>
        <begin position="216"/>
        <end position="249"/>
    </location>
</feature>
<dbReference type="PANTHER" id="PTHR35569">
    <property type="entry name" value="CYANAMIDE HYDRATASE DDI2-RELATED"/>
    <property type="match status" value="1"/>
</dbReference>
<comment type="caution">
    <text evidence="3">The sequence shown here is derived from an EMBL/GenBank/DDBJ whole genome shotgun (WGS) entry which is preliminary data.</text>
</comment>
<organism evidence="3 4">
    <name type="scientific">Naematelia encephala</name>
    <dbReference type="NCBI Taxonomy" id="71784"/>
    <lineage>
        <taxon>Eukaryota</taxon>
        <taxon>Fungi</taxon>
        <taxon>Dikarya</taxon>
        <taxon>Basidiomycota</taxon>
        <taxon>Agaricomycotina</taxon>
        <taxon>Tremellomycetes</taxon>
        <taxon>Tremellales</taxon>
        <taxon>Naemateliaceae</taxon>
        <taxon>Naematelia</taxon>
    </lineage>
</organism>
<evidence type="ECO:0000313" key="3">
    <source>
        <dbReference type="EMBL" id="ORY35404.1"/>
    </source>
</evidence>
<evidence type="ECO:0000256" key="1">
    <source>
        <dbReference type="SAM" id="MobiDB-lite"/>
    </source>
</evidence>
<dbReference type="InterPro" id="IPR003607">
    <property type="entry name" value="HD/PDEase_dom"/>
</dbReference>
<feature type="compositionally biased region" description="Basic and acidic residues" evidence="1">
    <location>
        <begin position="224"/>
        <end position="233"/>
    </location>
</feature>
<dbReference type="EMBL" id="MCFC01000001">
    <property type="protein sequence ID" value="ORY35404.1"/>
    <property type="molecule type" value="Genomic_DNA"/>
</dbReference>
<dbReference type="Proteomes" id="UP000193986">
    <property type="component" value="Unassembled WGS sequence"/>
</dbReference>
<dbReference type="InParanoid" id="A0A1Y2BKW0"/>
<reference evidence="3 4" key="1">
    <citation type="submission" date="2016-07" db="EMBL/GenBank/DDBJ databases">
        <title>Pervasive Adenine N6-methylation of Active Genes in Fungi.</title>
        <authorList>
            <consortium name="DOE Joint Genome Institute"/>
            <person name="Mondo S.J."/>
            <person name="Dannebaum R.O."/>
            <person name="Kuo R.C."/>
            <person name="Labutti K."/>
            <person name="Haridas S."/>
            <person name="Kuo A."/>
            <person name="Salamov A."/>
            <person name="Ahrendt S.R."/>
            <person name="Lipzen A."/>
            <person name="Sullivan W."/>
            <person name="Andreopoulos W.B."/>
            <person name="Clum A."/>
            <person name="Lindquist E."/>
            <person name="Daum C."/>
            <person name="Ramamoorthy G.K."/>
            <person name="Gryganskyi A."/>
            <person name="Culley D."/>
            <person name="Magnuson J.K."/>
            <person name="James T.Y."/>
            <person name="O'Malley M.A."/>
            <person name="Stajich J.E."/>
            <person name="Spatafora J.W."/>
            <person name="Visel A."/>
            <person name="Grigoriev I.V."/>
        </authorList>
    </citation>
    <scope>NUCLEOTIDE SEQUENCE [LARGE SCALE GENOMIC DNA]</scope>
    <source>
        <strain evidence="3 4">68-887.2</strain>
    </source>
</reference>
<keyword evidence="4" id="KW-1185">Reference proteome</keyword>
<accession>A0A1Y2BKW0</accession>
<dbReference type="NCBIfam" id="TIGR03401">
    <property type="entry name" value="cyanamide_fam"/>
    <property type="match status" value="1"/>
</dbReference>
<name>A0A1Y2BKW0_9TREE</name>
<dbReference type="PROSITE" id="PS51831">
    <property type="entry name" value="HD"/>
    <property type="match status" value="1"/>
</dbReference>
<evidence type="ECO:0000259" key="2">
    <source>
        <dbReference type="PROSITE" id="PS51831"/>
    </source>
</evidence>
<dbReference type="InterPro" id="IPR006674">
    <property type="entry name" value="HD_domain"/>
</dbReference>
<evidence type="ECO:0000313" key="4">
    <source>
        <dbReference type="Proteomes" id="UP000193986"/>
    </source>
</evidence>
<dbReference type="PANTHER" id="PTHR35569:SF1">
    <property type="entry name" value="CYANAMIDE HYDRATASE DDI2-RELATED"/>
    <property type="match status" value="1"/>
</dbReference>
<dbReference type="OrthoDB" id="10033309at2759"/>
<dbReference type="Pfam" id="PF01966">
    <property type="entry name" value="HD"/>
    <property type="match status" value="1"/>
</dbReference>
<gene>
    <name evidence="3" type="ORF">BCR39DRAFT_509372</name>
</gene>
<dbReference type="CDD" id="cd00077">
    <property type="entry name" value="HDc"/>
    <property type="match status" value="1"/>
</dbReference>
<dbReference type="SUPFAM" id="SSF109604">
    <property type="entry name" value="HD-domain/PDEase-like"/>
    <property type="match status" value="1"/>
</dbReference>
<feature type="domain" description="HD" evidence="2">
    <location>
        <begin position="62"/>
        <end position="174"/>
    </location>
</feature>